<sequence>MCIGVSFNNNTQLGNDPVGIIYDGIRATFHVPLISLGMVSNGLNIVLLILLFVIGRHYANVGSLMYLIPYGFFVTIGSHLYPLIFSSDGTMTRVYGGITGITLYYIGISLFICADIGVDPFSGFMLTIRDKMGWSMRRSKITFDLFLIVVGILLGGKFGVITVLTAATTGPTVQFLSNQFKNVFKIQKG</sequence>
<feature type="transmembrane region" description="Helical" evidence="1">
    <location>
        <begin position="66"/>
        <end position="84"/>
    </location>
</feature>
<dbReference type="Proteomes" id="UP000051733">
    <property type="component" value="Unassembled WGS sequence"/>
</dbReference>
<keyword evidence="3" id="KW-1185">Reference proteome</keyword>
<feature type="transmembrane region" description="Helical" evidence="1">
    <location>
        <begin position="145"/>
        <end position="167"/>
    </location>
</feature>
<keyword evidence="1" id="KW-1133">Transmembrane helix</keyword>
<name>A0A0R2A196_9LACO</name>
<keyword evidence="1" id="KW-0472">Membrane</keyword>
<dbReference type="PANTHER" id="PTHR40078:SF1">
    <property type="entry name" value="INTEGRAL MEMBRANE PROTEIN"/>
    <property type="match status" value="1"/>
</dbReference>
<reference evidence="2 3" key="1">
    <citation type="journal article" date="2015" name="Genome Announc.">
        <title>Expanding the biotechnology potential of lactobacilli through comparative genomics of 213 strains and associated genera.</title>
        <authorList>
            <person name="Sun Z."/>
            <person name="Harris H.M."/>
            <person name="McCann A."/>
            <person name="Guo C."/>
            <person name="Argimon S."/>
            <person name="Zhang W."/>
            <person name="Yang X."/>
            <person name="Jeffery I.B."/>
            <person name="Cooney J.C."/>
            <person name="Kagawa T.F."/>
            <person name="Liu W."/>
            <person name="Song Y."/>
            <person name="Salvetti E."/>
            <person name="Wrobel A."/>
            <person name="Rasinkangas P."/>
            <person name="Parkhill J."/>
            <person name="Rea M.C."/>
            <person name="O'Sullivan O."/>
            <person name="Ritari J."/>
            <person name="Douillard F.P."/>
            <person name="Paul Ross R."/>
            <person name="Yang R."/>
            <person name="Briner A.E."/>
            <person name="Felis G.E."/>
            <person name="de Vos W.M."/>
            <person name="Barrangou R."/>
            <person name="Klaenhammer T.R."/>
            <person name="Caufield P.W."/>
            <person name="Cui Y."/>
            <person name="Zhang H."/>
            <person name="O'Toole P.W."/>
        </authorList>
    </citation>
    <scope>NUCLEOTIDE SEQUENCE [LARGE SCALE GENOMIC DNA]</scope>
    <source>
        <strain evidence="2 3">DSM 20634</strain>
    </source>
</reference>
<gene>
    <name evidence="2" type="ORF">FC26_GL000341</name>
</gene>
<dbReference type="PANTHER" id="PTHR40078">
    <property type="entry name" value="INTEGRAL MEMBRANE PROTEIN-RELATED"/>
    <property type="match status" value="1"/>
</dbReference>
<protein>
    <submittedName>
        <fullName evidence="2">Membrane protein</fullName>
    </submittedName>
</protein>
<evidence type="ECO:0000313" key="3">
    <source>
        <dbReference type="Proteomes" id="UP000051733"/>
    </source>
</evidence>
<comment type="caution">
    <text evidence="2">The sequence shown here is derived from an EMBL/GenBank/DDBJ whole genome shotgun (WGS) entry which is preliminary data.</text>
</comment>
<dbReference type="EMBL" id="AYYY01000061">
    <property type="protein sequence ID" value="KRM60856.1"/>
    <property type="molecule type" value="Genomic_DNA"/>
</dbReference>
<feature type="transmembrane region" description="Helical" evidence="1">
    <location>
        <begin position="33"/>
        <end position="54"/>
    </location>
</feature>
<organism evidence="2 3">
    <name type="scientific">Paucilactobacillus vaccinostercus DSM 20634</name>
    <dbReference type="NCBI Taxonomy" id="1423813"/>
    <lineage>
        <taxon>Bacteria</taxon>
        <taxon>Bacillati</taxon>
        <taxon>Bacillota</taxon>
        <taxon>Bacilli</taxon>
        <taxon>Lactobacillales</taxon>
        <taxon>Lactobacillaceae</taxon>
        <taxon>Paucilactobacillus</taxon>
    </lineage>
</organism>
<dbReference type="AlphaFoldDB" id="A0A0R2A196"/>
<dbReference type="STRING" id="1423813.FC26_GL000341"/>
<evidence type="ECO:0000256" key="1">
    <source>
        <dbReference type="SAM" id="Phobius"/>
    </source>
</evidence>
<proteinExistence type="predicted"/>
<keyword evidence="1" id="KW-0812">Transmembrane</keyword>
<feature type="transmembrane region" description="Helical" evidence="1">
    <location>
        <begin position="104"/>
        <end position="124"/>
    </location>
</feature>
<dbReference type="Pfam" id="PF19700">
    <property type="entry name" value="DUF6198"/>
    <property type="match status" value="1"/>
</dbReference>
<evidence type="ECO:0000313" key="2">
    <source>
        <dbReference type="EMBL" id="KRM60856.1"/>
    </source>
</evidence>
<accession>A0A0R2A196</accession>
<dbReference type="PATRIC" id="fig|1423813.3.peg.349"/>
<dbReference type="InterPro" id="IPR038750">
    <property type="entry name" value="YczE/YyaS-like"/>
</dbReference>